<dbReference type="PROSITE" id="PS50850">
    <property type="entry name" value="MFS"/>
    <property type="match status" value="1"/>
</dbReference>
<feature type="domain" description="Major facilitator superfamily (MFS) profile" evidence="5">
    <location>
        <begin position="16"/>
        <end position="102"/>
    </location>
</feature>
<dbReference type="EMBL" id="WUMK01000018">
    <property type="protein sequence ID" value="MXN49242.1"/>
    <property type="molecule type" value="Genomic_DNA"/>
</dbReference>
<dbReference type="OrthoDB" id="7200137at2"/>
<dbReference type="Gene3D" id="1.20.1250.20">
    <property type="entry name" value="MFS general substrate transporter like domains"/>
    <property type="match status" value="1"/>
</dbReference>
<reference evidence="6 7" key="1">
    <citation type="submission" date="2019-12" db="EMBL/GenBank/DDBJ databases">
        <title>Shinella kummerowiae sp. nov., a symbiotic bacterium isolated from root nodules of the herbal legume Kummerowia stipulacea.</title>
        <authorList>
            <person name="Gao J."/>
        </authorList>
    </citation>
    <scope>NUCLEOTIDE SEQUENCE [LARGE SCALE GENOMIC DNA]</scope>
    <source>
        <strain evidence="6 7">CCBAU 25048</strain>
    </source>
</reference>
<evidence type="ECO:0000313" key="6">
    <source>
        <dbReference type="EMBL" id="MXN49242.1"/>
    </source>
</evidence>
<keyword evidence="3 4" id="KW-0472">Membrane</keyword>
<protein>
    <submittedName>
        <fullName evidence="6">MFS transporter</fullName>
    </submittedName>
</protein>
<evidence type="ECO:0000256" key="1">
    <source>
        <dbReference type="ARBA" id="ARBA00022692"/>
    </source>
</evidence>
<gene>
    <name evidence="6" type="ORF">GR138_29015</name>
</gene>
<evidence type="ECO:0000259" key="5">
    <source>
        <dbReference type="PROSITE" id="PS50850"/>
    </source>
</evidence>
<accession>A0A6N8SQG1</accession>
<dbReference type="GO" id="GO:0022857">
    <property type="term" value="F:transmembrane transporter activity"/>
    <property type="evidence" value="ECO:0007669"/>
    <property type="project" value="InterPro"/>
</dbReference>
<proteinExistence type="predicted"/>
<dbReference type="SUPFAM" id="SSF103473">
    <property type="entry name" value="MFS general substrate transporter"/>
    <property type="match status" value="1"/>
</dbReference>
<organism evidence="6 7">
    <name type="scientific">Shinella kummerowiae</name>
    <dbReference type="NCBI Taxonomy" id="417745"/>
    <lineage>
        <taxon>Bacteria</taxon>
        <taxon>Pseudomonadati</taxon>
        <taxon>Pseudomonadota</taxon>
        <taxon>Alphaproteobacteria</taxon>
        <taxon>Hyphomicrobiales</taxon>
        <taxon>Rhizobiaceae</taxon>
        <taxon>Shinella</taxon>
    </lineage>
</organism>
<dbReference type="AlphaFoldDB" id="A0A6N8SQG1"/>
<feature type="non-terminal residue" evidence="6">
    <location>
        <position position="102"/>
    </location>
</feature>
<evidence type="ECO:0000256" key="3">
    <source>
        <dbReference type="ARBA" id="ARBA00023136"/>
    </source>
</evidence>
<feature type="transmembrane region" description="Helical" evidence="4">
    <location>
        <begin position="49"/>
        <end position="74"/>
    </location>
</feature>
<evidence type="ECO:0000313" key="7">
    <source>
        <dbReference type="Proteomes" id="UP000435802"/>
    </source>
</evidence>
<keyword evidence="2 4" id="KW-1133">Transmembrane helix</keyword>
<comment type="caution">
    <text evidence="6">The sequence shown here is derived from an EMBL/GenBank/DDBJ whole genome shotgun (WGS) entry which is preliminary data.</text>
</comment>
<dbReference type="InterPro" id="IPR036259">
    <property type="entry name" value="MFS_trans_sf"/>
</dbReference>
<evidence type="ECO:0000256" key="4">
    <source>
        <dbReference type="SAM" id="Phobius"/>
    </source>
</evidence>
<keyword evidence="1 4" id="KW-0812">Transmembrane</keyword>
<evidence type="ECO:0000256" key="2">
    <source>
        <dbReference type="ARBA" id="ARBA00022989"/>
    </source>
</evidence>
<keyword evidence="7" id="KW-1185">Reference proteome</keyword>
<feature type="transmembrane region" description="Helical" evidence="4">
    <location>
        <begin position="80"/>
        <end position="101"/>
    </location>
</feature>
<dbReference type="Proteomes" id="UP000435802">
    <property type="component" value="Unassembled WGS sequence"/>
</dbReference>
<feature type="transmembrane region" description="Helical" evidence="4">
    <location>
        <begin position="15"/>
        <end position="37"/>
    </location>
</feature>
<name>A0A6N8SQG1_9HYPH</name>
<sequence length="102" mass="10193">MLPGARATSLRNPGVPVGVVAALGLTQIIGYGTLYYSFSILAPGMATDLGISVAQVFAIFSASLFVGGLSAPYIGRQMDGVGAATVMAIGSVLSALTLILCA</sequence>
<dbReference type="InterPro" id="IPR020846">
    <property type="entry name" value="MFS_dom"/>
</dbReference>